<keyword evidence="2" id="KW-1185">Reference proteome</keyword>
<comment type="caution">
    <text evidence="1">The sequence shown here is derived from an EMBL/GenBank/DDBJ whole genome shotgun (WGS) entry which is preliminary data.</text>
</comment>
<reference evidence="1" key="1">
    <citation type="submission" date="2021-01" db="EMBL/GenBank/DDBJ databases">
        <authorList>
            <consortium name="Genoscope - CEA"/>
            <person name="William W."/>
        </authorList>
    </citation>
    <scope>NUCLEOTIDE SEQUENCE</scope>
</reference>
<dbReference type="EMBL" id="CAJJDP010000008">
    <property type="protein sequence ID" value="CAD8138021.1"/>
    <property type="molecule type" value="Genomic_DNA"/>
</dbReference>
<organism evidence="1 2">
    <name type="scientific">Paramecium octaurelia</name>
    <dbReference type="NCBI Taxonomy" id="43137"/>
    <lineage>
        <taxon>Eukaryota</taxon>
        <taxon>Sar</taxon>
        <taxon>Alveolata</taxon>
        <taxon>Ciliophora</taxon>
        <taxon>Intramacronucleata</taxon>
        <taxon>Oligohymenophorea</taxon>
        <taxon>Peniculida</taxon>
        <taxon>Parameciidae</taxon>
        <taxon>Paramecium</taxon>
    </lineage>
</organism>
<name>A0A8S1S9V5_PAROT</name>
<dbReference type="AlphaFoldDB" id="A0A8S1S9V5"/>
<sequence length="134" mass="16620">MKKFDKNYCGIIVEFDQIKQDAKDNYYREVVFKEVIQNKNFEGRNIYVRMYSCLEVSLYDMVFFQNYRIYKDADSINQVRLECDRKCSIEYQGNSECKYICDREMYRKMKCLQQRKRQFQTKQVQTRLEDYFKK</sequence>
<protein>
    <submittedName>
        <fullName evidence="1">Uncharacterized protein</fullName>
    </submittedName>
</protein>
<gene>
    <name evidence="1" type="ORF">POCTA_138.1.T0090145</name>
</gene>
<evidence type="ECO:0000313" key="1">
    <source>
        <dbReference type="EMBL" id="CAD8138021.1"/>
    </source>
</evidence>
<dbReference type="OrthoDB" id="10423776at2759"/>
<dbReference type="Proteomes" id="UP000683925">
    <property type="component" value="Unassembled WGS sequence"/>
</dbReference>
<accession>A0A8S1S9V5</accession>
<proteinExistence type="predicted"/>
<evidence type="ECO:0000313" key="2">
    <source>
        <dbReference type="Proteomes" id="UP000683925"/>
    </source>
</evidence>